<comment type="caution">
    <text evidence="1">The sequence shown here is derived from an EMBL/GenBank/DDBJ whole genome shotgun (WGS) entry which is preliminary data.</text>
</comment>
<dbReference type="SUPFAM" id="SSF56399">
    <property type="entry name" value="ADP-ribosylation"/>
    <property type="match status" value="1"/>
</dbReference>
<name>A0A8S3JQ68_9BILA</name>
<reference evidence="1" key="1">
    <citation type="submission" date="2021-02" db="EMBL/GenBank/DDBJ databases">
        <authorList>
            <person name="Nowell W R."/>
        </authorList>
    </citation>
    <scope>NUCLEOTIDE SEQUENCE</scope>
</reference>
<evidence type="ECO:0000313" key="1">
    <source>
        <dbReference type="EMBL" id="CAF5222027.1"/>
    </source>
</evidence>
<organism evidence="1 2">
    <name type="scientific">Rotaria magnacalcarata</name>
    <dbReference type="NCBI Taxonomy" id="392030"/>
    <lineage>
        <taxon>Eukaryota</taxon>
        <taxon>Metazoa</taxon>
        <taxon>Spiralia</taxon>
        <taxon>Gnathifera</taxon>
        <taxon>Rotifera</taxon>
        <taxon>Eurotatoria</taxon>
        <taxon>Bdelloidea</taxon>
        <taxon>Philodinida</taxon>
        <taxon>Philodinidae</taxon>
        <taxon>Rotaria</taxon>
    </lineage>
</organism>
<dbReference type="AlphaFoldDB" id="A0A8S3JQ68"/>
<dbReference type="Gene3D" id="3.90.228.10">
    <property type="match status" value="1"/>
</dbReference>
<evidence type="ECO:0000313" key="2">
    <source>
        <dbReference type="Proteomes" id="UP000676336"/>
    </source>
</evidence>
<accession>A0A8S3JQ68</accession>
<protein>
    <submittedName>
        <fullName evidence="1">Uncharacterized protein</fullName>
    </submittedName>
</protein>
<dbReference type="Proteomes" id="UP000676336">
    <property type="component" value="Unassembled WGS sequence"/>
</dbReference>
<gene>
    <name evidence="1" type="ORF">SMN809_LOCUS82648</name>
</gene>
<feature type="non-terminal residue" evidence="1">
    <location>
        <position position="1"/>
    </location>
</feature>
<dbReference type="EMBL" id="CAJOBI010352431">
    <property type="protein sequence ID" value="CAF5222027.1"/>
    <property type="molecule type" value="Genomic_DNA"/>
</dbReference>
<proteinExistence type="predicted"/>
<sequence length="58" mass="6525">MSDCYQIDNQVMITGIFNKARDELKEKRGVEHSYPVLAFHGTAIANIQPICETGFKVP</sequence>